<dbReference type="PANTHER" id="PTHR33545:SF5">
    <property type="entry name" value="UPF0750 MEMBRANE PROTEIN YITT"/>
    <property type="match status" value="1"/>
</dbReference>
<dbReference type="Pfam" id="PF10035">
    <property type="entry name" value="DUF2179"/>
    <property type="match status" value="1"/>
</dbReference>
<evidence type="ECO:0000256" key="6">
    <source>
        <dbReference type="SAM" id="Phobius"/>
    </source>
</evidence>
<dbReference type="PANTHER" id="PTHR33545">
    <property type="entry name" value="UPF0750 MEMBRANE PROTEIN YITT-RELATED"/>
    <property type="match status" value="1"/>
</dbReference>
<feature type="domain" description="DUF2179" evidence="7">
    <location>
        <begin position="231"/>
        <end position="285"/>
    </location>
</feature>
<organism evidence="8 9">
    <name type="scientific">Candidatus Pelethenecus faecipullorum</name>
    <dbReference type="NCBI Taxonomy" id="2840900"/>
    <lineage>
        <taxon>Bacteria</taxon>
        <taxon>Bacillati</taxon>
        <taxon>Mycoplasmatota</taxon>
        <taxon>Mollicutes</taxon>
        <taxon>Candidatus Pelethenecus</taxon>
    </lineage>
</organism>
<evidence type="ECO:0000256" key="3">
    <source>
        <dbReference type="ARBA" id="ARBA00022692"/>
    </source>
</evidence>
<evidence type="ECO:0000256" key="4">
    <source>
        <dbReference type="ARBA" id="ARBA00022989"/>
    </source>
</evidence>
<dbReference type="Gene3D" id="3.30.70.120">
    <property type="match status" value="1"/>
</dbReference>
<sequence>MKRQKHLKDLFLVFIVLVTATVHSLAVLWFLEPANLISIGLTGLSQILNRSFSMIGMTIPVGVFTLVLNVPLCIYGAKTVSPRFVLFSILSVLVQSFWLLDWDFLKIDFGFTAQDRFFLSVIGGLFCGCSIGVALRYGTSTGGMDIIGQALALRKNISIGFFSTIVNILLAVIAGGLIERSWTITLYTFVFIIVSNLAIDKIHTAYNYLRIDIISLHPDQIADALIVGIHRGCTILDVKGAYTKEKKADVFMIISSYELQKVAEIVRKTDPMAFMTVSPIKRIFGKFFKHTII</sequence>
<comment type="subcellular location">
    <subcellularLocation>
        <location evidence="1">Cell membrane</location>
        <topology evidence="1">Multi-pass membrane protein</topology>
    </subcellularLocation>
</comment>
<gene>
    <name evidence="8" type="ORF">IAD46_02475</name>
</gene>
<dbReference type="InterPro" id="IPR051461">
    <property type="entry name" value="UPF0750_membrane"/>
</dbReference>
<evidence type="ECO:0000256" key="5">
    <source>
        <dbReference type="ARBA" id="ARBA00023136"/>
    </source>
</evidence>
<dbReference type="EMBL" id="DVLF01000078">
    <property type="protein sequence ID" value="HIT49872.1"/>
    <property type="molecule type" value="Genomic_DNA"/>
</dbReference>
<dbReference type="CDD" id="cd16380">
    <property type="entry name" value="YitT_C"/>
    <property type="match status" value="1"/>
</dbReference>
<keyword evidence="5 6" id="KW-0472">Membrane</keyword>
<feature type="transmembrane region" description="Helical" evidence="6">
    <location>
        <begin position="117"/>
        <end position="138"/>
    </location>
</feature>
<dbReference type="InterPro" id="IPR015867">
    <property type="entry name" value="N-reg_PII/ATP_PRibTrfase_C"/>
</dbReference>
<proteinExistence type="predicted"/>
<keyword evidence="3 6" id="KW-0812">Transmembrane</keyword>
<feature type="transmembrane region" description="Helical" evidence="6">
    <location>
        <begin position="12"/>
        <end position="31"/>
    </location>
</feature>
<evidence type="ECO:0000259" key="7">
    <source>
        <dbReference type="Pfam" id="PF10035"/>
    </source>
</evidence>
<dbReference type="Pfam" id="PF02588">
    <property type="entry name" value="YitT_membrane"/>
    <property type="match status" value="1"/>
</dbReference>
<reference evidence="8" key="1">
    <citation type="submission" date="2020-10" db="EMBL/GenBank/DDBJ databases">
        <authorList>
            <person name="Gilroy R."/>
        </authorList>
    </citation>
    <scope>NUCLEOTIDE SEQUENCE</scope>
    <source>
        <strain evidence="8">ChiW17-6978</strain>
    </source>
</reference>
<feature type="transmembrane region" description="Helical" evidence="6">
    <location>
        <begin position="184"/>
        <end position="202"/>
    </location>
</feature>
<dbReference type="AlphaFoldDB" id="A0A9D1GQ53"/>
<reference evidence="8" key="2">
    <citation type="journal article" date="2021" name="PeerJ">
        <title>Extensive microbial diversity within the chicken gut microbiome revealed by metagenomics and culture.</title>
        <authorList>
            <person name="Gilroy R."/>
            <person name="Ravi A."/>
            <person name="Getino M."/>
            <person name="Pursley I."/>
            <person name="Horton D.L."/>
            <person name="Alikhan N.F."/>
            <person name="Baker D."/>
            <person name="Gharbi K."/>
            <person name="Hall N."/>
            <person name="Watson M."/>
            <person name="Adriaenssens E.M."/>
            <person name="Foster-Nyarko E."/>
            <person name="Jarju S."/>
            <person name="Secka A."/>
            <person name="Antonio M."/>
            <person name="Oren A."/>
            <person name="Chaudhuri R.R."/>
            <person name="La Ragione R."/>
            <person name="Hildebrand F."/>
            <person name="Pallen M.J."/>
        </authorList>
    </citation>
    <scope>NUCLEOTIDE SEQUENCE</scope>
    <source>
        <strain evidence="8">ChiW17-6978</strain>
    </source>
</reference>
<dbReference type="PIRSF" id="PIRSF006483">
    <property type="entry name" value="Membrane_protein_YitT"/>
    <property type="match status" value="1"/>
</dbReference>
<comment type="caution">
    <text evidence="8">The sequence shown here is derived from an EMBL/GenBank/DDBJ whole genome shotgun (WGS) entry which is preliminary data.</text>
</comment>
<keyword evidence="2" id="KW-1003">Cell membrane</keyword>
<evidence type="ECO:0000313" key="8">
    <source>
        <dbReference type="EMBL" id="HIT49872.1"/>
    </source>
</evidence>
<protein>
    <submittedName>
        <fullName evidence="8">YitT family protein</fullName>
    </submittedName>
</protein>
<keyword evidence="4 6" id="KW-1133">Transmembrane helix</keyword>
<feature type="transmembrane region" description="Helical" evidence="6">
    <location>
        <begin position="51"/>
        <end position="72"/>
    </location>
</feature>
<evidence type="ECO:0000256" key="1">
    <source>
        <dbReference type="ARBA" id="ARBA00004651"/>
    </source>
</evidence>
<name>A0A9D1GQ53_9MOLU</name>
<dbReference type="Proteomes" id="UP000886758">
    <property type="component" value="Unassembled WGS sequence"/>
</dbReference>
<feature type="transmembrane region" description="Helical" evidence="6">
    <location>
        <begin position="159"/>
        <end position="178"/>
    </location>
</feature>
<feature type="transmembrane region" description="Helical" evidence="6">
    <location>
        <begin position="84"/>
        <end position="105"/>
    </location>
</feature>
<dbReference type="InterPro" id="IPR003740">
    <property type="entry name" value="YitT"/>
</dbReference>
<dbReference type="GO" id="GO:0005886">
    <property type="term" value="C:plasma membrane"/>
    <property type="evidence" value="ECO:0007669"/>
    <property type="project" value="UniProtKB-SubCell"/>
</dbReference>
<evidence type="ECO:0000313" key="9">
    <source>
        <dbReference type="Proteomes" id="UP000886758"/>
    </source>
</evidence>
<evidence type="ECO:0000256" key="2">
    <source>
        <dbReference type="ARBA" id="ARBA00022475"/>
    </source>
</evidence>
<accession>A0A9D1GQ53</accession>
<dbReference type="InterPro" id="IPR019264">
    <property type="entry name" value="DUF2179"/>
</dbReference>